<reference evidence="1 2" key="1">
    <citation type="submission" date="2016-10" db="EMBL/GenBank/DDBJ databases">
        <authorList>
            <person name="de Groot N.N."/>
        </authorList>
    </citation>
    <scope>NUCLEOTIDE SEQUENCE [LARGE SCALE GENOMIC DNA]</scope>
    <source>
        <strain evidence="1 2">DSM 46701</strain>
    </source>
</reference>
<name>A0A1H8CE36_9BACL</name>
<gene>
    <name evidence="1" type="ORF">SAMN05444955_103239</name>
</gene>
<organism evidence="1 2">
    <name type="scientific">Lihuaxuella thermophila</name>
    <dbReference type="NCBI Taxonomy" id="1173111"/>
    <lineage>
        <taxon>Bacteria</taxon>
        <taxon>Bacillati</taxon>
        <taxon>Bacillota</taxon>
        <taxon>Bacilli</taxon>
        <taxon>Bacillales</taxon>
        <taxon>Thermoactinomycetaceae</taxon>
        <taxon>Lihuaxuella</taxon>
    </lineage>
</organism>
<dbReference type="Proteomes" id="UP000199695">
    <property type="component" value="Unassembled WGS sequence"/>
</dbReference>
<evidence type="ECO:0000313" key="2">
    <source>
        <dbReference type="Proteomes" id="UP000199695"/>
    </source>
</evidence>
<proteinExistence type="predicted"/>
<keyword evidence="2" id="KW-1185">Reference proteome</keyword>
<dbReference type="AlphaFoldDB" id="A0A1H8CE36"/>
<dbReference type="RefSeq" id="WP_089965852.1">
    <property type="nucleotide sequence ID" value="NZ_FOCQ01000003.1"/>
</dbReference>
<evidence type="ECO:0000313" key="1">
    <source>
        <dbReference type="EMBL" id="SEM93295.1"/>
    </source>
</evidence>
<sequence>MGDSALGKQIAERSFIQGCDRPFYFFGAELALFSLIKFTYQWGRQIYFLKKPVKLESFAFWPEYGKIYTPKYPSFYAFLYLFQ</sequence>
<protein>
    <submittedName>
        <fullName evidence="1">Uncharacterized protein</fullName>
    </submittedName>
</protein>
<accession>A0A1H8CE36</accession>
<dbReference type="STRING" id="1173111.SAMN05444955_103239"/>
<dbReference type="EMBL" id="FOCQ01000003">
    <property type="protein sequence ID" value="SEM93295.1"/>
    <property type="molecule type" value="Genomic_DNA"/>
</dbReference>